<feature type="transmembrane region" description="Helical" evidence="1">
    <location>
        <begin position="294"/>
        <end position="313"/>
    </location>
</feature>
<dbReference type="Proteomes" id="UP000297299">
    <property type="component" value="Unassembled WGS sequence"/>
</dbReference>
<evidence type="ECO:0000313" key="2">
    <source>
        <dbReference type="EMBL" id="TEY86669.1"/>
    </source>
</evidence>
<keyword evidence="1" id="KW-0472">Membrane</keyword>
<comment type="caution">
    <text evidence="2">The sequence shown here is derived from an EMBL/GenBank/DDBJ whole genome shotgun (WGS) entry which is preliminary data.</text>
</comment>
<dbReference type="EMBL" id="PHWZ01000004">
    <property type="protein sequence ID" value="TEY86669.1"/>
    <property type="molecule type" value="Genomic_DNA"/>
</dbReference>
<dbReference type="OrthoDB" id="10487564at2759"/>
<evidence type="ECO:0000313" key="3">
    <source>
        <dbReference type="Proteomes" id="UP000297299"/>
    </source>
</evidence>
<keyword evidence="3" id="KW-1185">Reference proteome</keyword>
<name>A0A4Y8DJR3_9HELO</name>
<gene>
    <name evidence="2" type="ORF">BOTCAL_0004g00230</name>
</gene>
<organism evidence="2 3">
    <name type="scientific">Botryotinia calthae</name>
    <dbReference type="NCBI Taxonomy" id="38488"/>
    <lineage>
        <taxon>Eukaryota</taxon>
        <taxon>Fungi</taxon>
        <taxon>Dikarya</taxon>
        <taxon>Ascomycota</taxon>
        <taxon>Pezizomycotina</taxon>
        <taxon>Leotiomycetes</taxon>
        <taxon>Helotiales</taxon>
        <taxon>Sclerotiniaceae</taxon>
        <taxon>Botryotinia</taxon>
    </lineage>
</organism>
<proteinExistence type="predicted"/>
<evidence type="ECO:0000256" key="1">
    <source>
        <dbReference type="SAM" id="Phobius"/>
    </source>
</evidence>
<protein>
    <submittedName>
        <fullName evidence="2">Uncharacterized protein</fullName>
    </submittedName>
</protein>
<keyword evidence="1" id="KW-1133">Transmembrane helix</keyword>
<dbReference type="AlphaFoldDB" id="A0A4Y8DJR3"/>
<accession>A0A4Y8DJR3</accession>
<sequence>MPDEYSVPNFEDCSDVCVPDYFNLHIPVNSNNTIIRNAYCHYSRILHPDKYHRLYRQHPPPSPPKYFSAILPPSWLPYLTIRPNTMPDLQEEHRGHALNLIQKAYAELYPVGGKAHLENWLGCGISYTHGKFYETKRDKVIHGIGRKPWFWEYEIGLRSEGKQFVSFGYFLLDNGEWKIFGKRRLTDWLWGVCERLREARGYGGEFLSGWGTIDEDYDEHWAREAREYTGILPSKPIVNSLEPKLSGIGISTNMNTNDNILWSERRSETDLRLLTAGDAEWEAAISTHVKQTGVLLLLLLCGLFLILVLWRVLKLGWRMAKNLLMECPEELQEMDMSDGHIKMFILENGARTDAVHVAPKDEICVTDSLSDHSESDHMEHAEWALKNKCDGVSVIDAVGANGAVTIDVPDFWSFRYDAPIKPIFYGNPL</sequence>
<keyword evidence="1" id="KW-0812">Transmembrane</keyword>
<reference evidence="2 3" key="1">
    <citation type="submission" date="2017-11" db="EMBL/GenBank/DDBJ databases">
        <title>Comparative genomics of Botrytis spp.</title>
        <authorList>
            <person name="Valero-Jimenez C.A."/>
            <person name="Tapia P."/>
            <person name="Veloso J."/>
            <person name="Silva-Moreno E."/>
            <person name="Staats M."/>
            <person name="Valdes J.H."/>
            <person name="Van Kan J.A.L."/>
        </authorList>
    </citation>
    <scope>NUCLEOTIDE SEQUENCE [LARGE SCALE GENOMIC DNA]</scope>
    <source>
        <strain evidence="2 3">MUCL2830</strain>
    </source>
</reference>